<accession>A0A317YEG3</accession>
<reference evidence="2" key="1">
    <citation type="journal article" date="2018" name="Nat. Genet.">
        <title>Extensive intraspecific gene order and gene structural variations between Mo17 and other maize genomes.</title>
        <authorList>
            <person name="Sun S."/>
            <person name="Zhou Y."/>
            <person name="Chen J."/>
            <person name="Shi J."/>
            <person name="Zhao H."/>
            <person name="Zhao H."/>
            <person name="Song W."/>
            <person name="Zhang M."/>
            <person name="Cui Y."/>
            <person name="Dong X."/>
            <person name="Liu H."/>
            <person name="Ma X."/>
            <person name="Jiao Y."/>
            <person name="Wang B."/>
            <person name="Wei X."/>
            <person name="Stein J.C."/>
            <person name="Glaubitz J.C."/>
            <person name="Lu F."/>
            <person name="Yu G."/>
            <person name="Liang C."/>
            <person name="Fengler K."/>
            <person name="Li B."/>
            <person name="Rafalski A."/>
            <person name="Schnable P.S."/>
            <person name="Ware D.H."/>
            <person name="Buckler E.S."/>
            <person name="Lai J."/>
        </authorList>
    </citation>
    <scope>NUCLEOTIDE SEQUENCE [LARGE SCALE GENOMIC DNA]</scope>
    <source>
        <tissue evidence="2">Seedling</tissue>
    </source>
</reference>
<comment type="caution">
    <text evidence="2">The sequence shown here is derived from an EMBL/GenBank/DDBJ whole genome shotgun (WGS) entry which is preliminary data.</text>
</comment>
<evidence type="ECO:0000313" key="2">
    <source>
        <dbReference type="EMBL" id="PWZ57057.1"/>
    </source>
</evidence>
<dbReference type="Proteomes" id="UP000251960">
    <property type="component" value="Chromosome 1"/>
</dbReference>
<name>A0A317YEG3_MAIZE</name>
<feature type="compositionally biased region" description="Basic and acidic residues" evidence="1">
    <location>
        <begin position="81"/>
        <end position="95"/>
    </location>
</feature>
<gene>
    <name evidence="2" type="ORF">Zm00014a_018929</name>
</gene>
<proteinExistence type="predicted"/>
<dbReference type="AlphaFoldDB" id="A0A317YEG3"/>
<feature type="region of interest" description="Disordered" evidence="1">
    <location>
        <begin position="1"/>
        <end position="110"/>
    </location>
</feature>
<evidence type="ECO:0000256" key="1">
    <source>
        <dbReference type="SAM" id="MobiDB-lite"/>
    </source>
</evidence>
<protein>
    <submittedName>
        <fullName evidence="2">Uncharacterized protein</fullName>
    </submittedName>
</protein>
<dbReference type="EMBL" id="NCVQ01000001">
    <property type="protein sequence ID" value="PWZ57057.1"/>
    <property type="molecule type" value="Genomic_DNA"/>
</dbReference>
<feature type="compositionally biased region" description="Basic and acidic residues" evidence="1">
    <location>
        <begin position="56"/>
        <end position="70"/>
    </location>
</feature>
<organism evidence="2">
    <name type="scientific">Zea mays</name>
    <name type="common">Maize</name>
    <dbReference type="NCBI Taxonomy" id="4577"/>
    <lineage>
        <taxon>Eukaryota</taxon>
        <taxon>Viridiplantae</taxon>
        <taxon>Streptophyta</taxon>
        <taxon>Embryophyta</taxon>
        <taxon>Tracheophyta</taxon>
        <taxon>Spermatophyta</taxon>
        <taxon>Magnoliopsida</taxon>
        <taxon>Liliopsida</taxon>
        <taxon>Poales</taxon>
        <taxon>Poaceae</taxon>
        <taxon>PACMAD clade</taxon>
        <taxon>Panicoideae</taxon>
        <taxon>Andropogonodae</taxon>
        <taxon>Andropogoneae</taxon>
        <taxon>Tripsacinae</taxon>
        <taxon>Zea</taxon>
    </lineage>
</organism>
<sequence length="110" mass="12394">MERKEERGGRRRDWTPSRGTTARGAGRAHHDAADRRQRRQPCAGRSRVWASSDLLGGRRAEEDEAGRYMESRASTSGVLDMEAKEGRSAQGREKMAAGGNELRERRRGRI</sequence>
<feature type="compositionally biased region" description="Basic and acidic residues" evidence="1">
    <location>
        <begin position="1"/>
        <end position="15"/>
    </location>
</feature>